<evidence type="ECO:0000256" key="1">
    <source>
        <dbReference type="SAM" id="Phobius"/>
    </source>
</evidence>
<protein>
    <recommendedName>
        <fullName evidence="3">Ice-binding protein C-terminal domain-containing protein</fullName>
    </recommendedName>
</protein>
<dbReference type="NCBIfam" id="TIGR02595">
    <property type="entry name" value="PEP_CTERM"/>
    <property type="match status" value="1"/>
</dbReference>
<evidence type="ECO:0000313" key="5">
    <source>
        <dbReference type="Proteomes" id="UP000030661"/>
    </source>
</evidence>
<feature type="transmembrane region" description="Helical" evidence="1">
    <location>
        <begin position="78"/>
        <end position="94"/>
    </location>
</feature>
<keyword evidence="1" id="KW-0812">Transmembrane</keyword>
<dbReference type="Pfam" id="PF07589">
    <property type="entry name" value="PEP-CTERM"/>
    <property type="match status" value="1"/>
</dbReference>
<proteinExistence type="predicted"/>
<reference evidence="4" key="1">
    <citation type="journal article" date="2015" name="PeerJ">
        <title>First genomic representation of candidate bacterial phylum KSB3 points to enhanced environmental sensing as a trigger of wastewater bulking.</title>
        <authorList>
            <person name="Sekiguchi Y."/>
            <person name="Ohashi A."/>
            <person name="Parks D.H."/>
            <person name="Yamauchi T."/>
            <person name="Tyson G.W."/>
            <person name="Hugenholtz P."/>
        </authorList>
    </citation>
    <scope>NUCLEOTIDE SEQUENCE [LARGE SCALE GENOMIC DNA]</scope>
</reference>
<evidence type="ECO:0000313" key="4">
    <source>
        <dbReference type="EMBL" id="GAK57015.1"/>
    </source>
</evidence>
<accession>A0A081BXG0</accession>
<feature type="chain" id="PRO_5001755383" description="Ice-binding protein C-terminal domain-containing protein" evidence="2">
    <location>
        <begin position="29"/>
        <end position="101"/>
    </location>
</feature>
<dbReference type="HOGENOM" id="CLU_2285896_0_0_0"/>
<dbReference type="STRING" id="1499967.U27_03979"/>
<feature type="signal peptide" evidence="2">
    <location>
        <begin position="1"/>
        <end position="28"/>
    </location>
</feature>
<keyword evidence="2" id="KW-0732">Signal</keyword>
<dbReference type="AlphaFoldDB" id="A0A081BXG0"/>
<dbReference type="EMBL" id="DF820465">
    <property type="protein sequence ID" value="GAK57015.1"/>
    <property type="molecule type" value="Genomic_DNA"/>
</dbReference>
<feature type="domain" description="Ice-binding protein C-terminal" evidence="3">
    <location>
        <begin position="75"/>
        <end position="96"/>
    </location>
</feature>
<gene>
    <name evidence="4" type="ORF">U27_03979</name>
</gene>
<organism evidence="4">
    <name type="scientific">Vecturithrix granuli</name>
    <dbReference type="NCBI Taxonomy" id="1499967"/>
    <lineage>
        <taxon>Bacteria</taxon>
        <taxon>Candidatus Moduliflexota</taxon>
        <taxon>Candidatus Vecturitrichia</taxon>
        <taxon>Candidatus Vecturitrichales</taxon>
        <taxon>Candidatus Vecturitrichaceae</taxon>
        <taxon>Candidatus Vecturithrix</taxon>
    </lineage>
</organism>
<evidence type="ECO:0000256" key="2">
    <source>
        <dbReference type="SAM" id="SignalP"/>
    </source>
</evidence>
<evidence type="ECO:0000259" key="3">
    <source>
        <dbReference type="Pfam" id="PF07589"/>
    </source>
</evidence>
<keyword evidence="5" id="KW-1185">Reference proteome</keyword>
<sequence>MQQKRFMCGTLVFVIVLLLLAGQPAAQAEEVTLSAAFASPSGARGTLVMTVDVAEPIGYPALPAPSVASPPATLVPEPGTLVLVGLGLLGLAWGRKRRRAR</sequence>
<dbReference type="InterPro" id="IPR013424">
    <property type="entry name" value="Ice-binding_C"/>
</dbReference>
<name>A0A081BXG0_VECG1</name>
<keyword evidence="1" id="KW-1133">Transmembrane helix</keyword>
<dbReference type="Proteomes" id="UP000030661">
    <property type="component" value="Unassembled WGS sequence"/>
</dbReference>
<keyword evidence="1" id="KW-0472">Membrane</keyword>